<keyword evidence="1" id="KW-0805">Transcription regulation</keyword>
<gene>
    <name evidence="5" type="ORF">NP165_14785</name>
</gene>
<sequence>MAPNQTLFGQIYMHNLEVFQSENISYLVNDMRSAPLIDVDTELSFEQRKPFYMADYHWHQQIEINVLHKGTLEYAINNANVQISAGEMAVFWAVTPHRVSKVSDDAMLGIINIPLSAFLGWVLPQEFVQQVMHGGVITSQTEGVISLSESNRWLNCYHSENSVRNGIVSDEVCLMLRRLCSFDYKVEMFSFLRNGSSRHPNDTGYKNVQLMLDYIAKNHNKDIKVDDIAAHVKLHPKYAMGLFKNMLNVSIKQYLIIMRINHAKVLLSNTRNPIKNIANDSGFKHPGSFFAAFKSHTSLTPQQFRSETQII</sequence>
<keyword evidence="2" id="KW-0238">DNA-binding</keyword>
<dbReference type="PANTHER" id="PTHR43280:SF2">
    <property type="entry name" value="HTH-TYPE TRANSCRIPTIONAL REGULATOR EXSA"/>
    <property type="match status" value="1"/>
</dbReference>
<dbReference type="EMBL" id="CP102097">
    <property type="protein sequence ID" value="UUM32826.1"/>
    <property type="molecule type" value="Genomic_DNA"/>
</dbReference>
<dbReference type="Pfam" id="PF07883">
    <property type="entry name" value="Cupin_2"/>
    <property type="match status" value="1"/>
</dbReference>
<reference evidence="5" key="1">
    <citation type="submission" date="2022-07" db="EMBL/GenBank/DDBJ databases">
        <title>Complete genome of Vibrio japonicus strain JCM 31412T and phylogenomic assessment of the Nereis clade of the genus Vibrio.</title>
        <authorList>
            <person name="Shlafstein M.D."/>
            <person name="Emsley S.A."/>
            <person name="Ushijima B."/>
            <person name="Videau P."/>
            <person name="Saw J.H."/>
        </authorList>
    </citation>
    <scope>NUCLEOTIDE SEQUENCE</scope>
    <source>
        <strain evidence="5">JCM 31412</strain>
    </source>
</reference>
<dbReference type="Gene3D" id="1.10.10.60">
    <property type="entry name" value="Homeodomain-like"/>
    <property type="match status" value="2"/>
</dbReference>
<keyword evidence="6" id="KW-1185">Reference proteome</keyword>
<dbReference type="InterPro" id="IPR018060">
    <property type="entry name" value="HTH_AraC"/>
</dbReference>
<dbReference type="SMART" id="SM00342">
    <property type="entry name" value="HTH_ARAC"/>
    <property type="match status" value="1"/>
</dbReference>
<dbReference type="SUPFAM" id="SSF51182">
    <property type="entry name" value="RmlC-like cupins"/>
    <property type="match status" value="1"/>
</dbReference>
<dbReference type="Gene3D" id="2.60.120.10">
    <property type="entry name" value="Jelly Rolls"/>
    <property type="match status" value="1"/>
</dbReference>
<dbReference type="InterPro" id="IPR011051">
    <property type="entry name" value="RmlC_Cupin_sf"/>
</dbReference>
<name>A0ABY5LPM8_9VIBR</name>
<dbReference type="InterPro" id="IPR009057">
    <property type="entry name" value="Homeodomain-like_sf"/>
</dbReference>
<proteinExistence type="predicted"/>
<dbReference type="Proteomes" id="UP001058602">
    <property type="component" value="Chromosome 2"/>
</dbReference>
<evidence type="ECO:0000256" key="2">
    <source>
        <dbReference type="ARBA" id="ARBA00023125"/>
    </source>
</evidence>
<protein>
    <submittedName>
        <fullName evidence="5">Helix-turn-helix domain-containing protein</fullName>
    </submittedName>
</protein>
<dbReference type="PROSITE" id="PS01124">
    <property type="entry name" value="HTH_ARAC_FAMILY_2"/>
    <property type="match status" value="1"/>
</dbReference>
<dbReference type="InterPro" id="IPR014710">
    <property type="entry name" value="RmlC-like_jellyroll"/>
</dbReference>
<dbReference type="InterPro" id="IPR018062">
    <property type="entry name" value="HTH_AraC-typ_CS"/>
</dbReference>
<evidence type="ECO:0000313" key="6">
    <source>
        <dbReference type="Proteomes" id="UP001058602"/>
    </source>
</evidence>
<evidence type="ECO:0000313" key="5">
    <source>
        <dbReference type="EMBL" id="UUM32826.1"/>
    </source>
</evidence>
<dbReference type="PROSITE" id="PS00041">
    <property type="entry name" value="HTH_ARAC_FAMILY_1"/>
    <property type="match status" value="1"/>
</dbReference>
<organism evidence="5 6">
    <name type="scientific">Vibrio japonicus</name>
    <dbReference type="NCBI Taxonomy" id="1824638"/>
    <lineage>
        <taxon>Bacteria</taxon>
        <taxon>Pseudomonadati</taxon>
        <taxon>Pseudomonadota</taxon>
        <taxon>Gammaproteobacteria</taxon>
        <taxon>Vibrionales</taxon>
        <taxon>Vibrionaceae</taxon>
        <taxon>Vibrio</taxon>
    </lineage>
</organism>
<dbReference type="InterPro" id="IPR013096">
    <property type="entry name" value="Cupin_2"/>
</dbReference>
<dbReference type="Pfam" id="PF12833">
    <property type="entry name" value="HTH_18"/>
    <property type="match status" value="1"/>
</dbReference>
<accession>A0ABY5LPM8</accession>
<evidence type="ECO:0000256" key="3">
    <source>
        <dbReference type="ARBA" id="ARBA00023163"/>
    </source>
</evidence>
<evidence type="ECO:0000256" key="1">
    <source>
        <dbReference type="ARBA" id="ARBA00023015"/>
    </source>
</evidence>
<keyword evidence="3" id="KW-0804">Transcription</keyword>
<feature type="domain" description="HTH araC/xylS-type" evidence="4">
    <location>
        <begin position="209"/>
        <end position="307"/>
    </location>
</feature>
<evidence type="ECO:0000259" key="4">
    <source>
        <dbReference type="PROSITE" id="PS01124"/>
    </source>
</evidence>
<dbReference type="PANTHER" id="PTHR43280">
    <property type="entry name" value="ARAC-FAMILY TRANSCRIPTIONAL REGULATOR"/>
    <property type="match status" value="1"/>
</dbReference>
<dbReference type="RefSeq" id="WP_257086524.1">
    <property type="nucleotide sequence ID" value="NZ_CP102097.1"/>
</dbReference>
<dbReference type="SUPFAM" id="SSF46689">
    <property type="entry name" value="Homeodomain-like"/>
    <property type="match status" value="2"/>
</dbReference>